<evidence type="ECO:0000256" key="1">
    <source>
        <dbReference type="PROSITE-ProRule" id="PRU00325"/>
    </source>
</evidence>
<dbReference type="EMBL" id="CP147250">
    <property type="protein sequence ID" value="WYJ79459.1"/>
    <property type="molecule type" value="Genomic_DNA"/>
</dbReference>
<keyword evidence="4" id="KW-1185">Reference proteome</keyword>
<gene>
    <name evidence="3" type="ORF">DOK79_000999</name>
</gene>
<reference evidence="3 4" key="1">
    <citation type="submission" date="2024-03" db="EMBL/GenBank/DDBJ databases">
        <title>The Genome Sequence of Enterococcus sp. DIV1094.</title>
        <authorList>
            <consortium name="The Broad Institute Genomics Platform"/>
            <consortium name="The Broad Institute Microbial Omics Core"/>
            <consortium name="The Broad Institute Genomic Center for Infectious Diseases"/>
            <person name="Earl A."/>
            <person name="Manson A."/>
            <person name="Gilmore M."/>
            <person name="Schwartman J."/>
            <person name="Shea T."/>
            <person name="Abouelleil A."/>
            <person name="Cao P."/>
            <person name="Chapman S."/>
            <person name="Cusick C."/>
            <person name="Young S."/>
            <person name="Neafsey D."/>
            <person name="Nusbaum C."/>
            <person name="Birren B."/>
        </authorList>
    </citation>
    <scope>NUCLEOTIDE SEQUENCE [LARGE SCALE GENOMIC DNA]</scope>
    <source>
        <strain evidence="3 4">DIV1094</strain>
    </source>
</reference>
<evidence type="ECO:0000259" key="2">
    <source>
        <dbReference type="PROSITE" id="PS50966"/>
    </source>
</evidence>
<organism evidence="3 4">
    <name type="scientific">Candidatus Enterococcus mangumiae</name>
    <dbReference type="NCBI Taxonomy" id="2230878"/>
    <lineage>
        <taxon>Bacteria</taxon>
        <taxon>Bacillati</taxon>
        <taxon>Bacillota</taxon>
        <taxon>Bacilli</taxon>
        <taxon>Lactobacillales</taxon>
        <taxon>Enterococcaceae</taxon>
        <taxon>Enterococcus</taxon>
    </lineage>
</organism>
<accession>A0ABZ2SZT6</accession>
<feature type="domain" description="SWIM-type" evidence="2">
    <location>
        <begin position="46"/>
        <end position="84"/>
    </location>
</feature>
<keyword evidence="1" id="KW-0862">Zinc</keyword>
<sequence>MKNWQSVFEEPDLDNGYTLFIEKHVHEFLFTQEQITAKVTEENNEYDILIQLTNHEHFYRVACTCSHEGNDHCAHIAAVLFKYEQEDKHEKTPDLIKLISYANEQDIHDFLLSILRGNQKLTQRFQEHIAIKNISDYDKMVVILEKHTQYSTNNTNDRTIQKINNELSGFLTKLVDTAVEKNQILHAFELMNRVVEHLDLAKIHNVENDVSLIMHQCYSLWKKLLKHASEQEKQRMFSKLSAKVNSTTASQSCFYIQQVLHEEFPQQFSEQEQQALDQTTENNGFFNYKNKRLLSIRQMENLNYSDNQIRQRARESWQSPTIRSQYIDYLMQKKAYEEAIVVLKESIVLDKHSSDMITLHRYALKNLYHKLGNKELYAEQIFHLLLEGETVDMNLIHQLKKSYSIDQWEEVREQLFEQLKNRTDVGLFYSKERRYDLLLDYILKSPGLEEASRYFSFLRKQFPEALLQKYEYELRRMAAETTTRSRYHKMALLIAEMATLPSSTISVQLLIKELKEKYPRRKAMLEELKKLEKNYK</sequence>
<evidence type="ECO:0000313" key="4">
    <source>
        <dbReference type="Proteomes" id="UP000664360"/>
    </source>
</evidence>
<dbReference type="InterPro" id="IPR007527">
    <property type="entry name" value="Znf_SWIM"/>
</dbReference>
<dbReference type="PROSITE" id="PS50966">
    <property type="entry name" value="ZF_SWIM"/>
    <property type="match status" value="1"/>
</dbReference>
<proteinExistence type="predicted"/>
<evidence type="ECO:0000313" key="3">
    <source>
        <dbReference type="EMBL" id="WYJ79459.1"/>
    </source>
</evidence>
<keyword evidence="1" id="KW-0479">Metal-binding</keyword>
<keyword evidence="1" id="KW-0863">Zinc-finger</keyword>
<protein>
    <recommendedName>
        <fullName evidence="2">SWIM-type domain-containing protein</fullName>
    </recommendedName>
</protein>
<name>A0ABZ2SZT6_9ENTE</name>
<dbReference type="RefSeq" id="WP_206853110.1">
    <property type="nucleotide sequence ID" value="NZ_CP147250.1"/>
</dbReference>
<dbReference type="Proteomes" id="UP000664360">
    <property type="component" value="Chromosome"/>
</dbReference>